<evidence type="ECO:0000256" key="7">
    <source>
        <dbReference type="PIRSR" id="PIRSR600821-52"/>
    </source>
</evidence>
<dbReference type="InterPro" id="IPR009006">
    <property type="entry name" value="Ala_racemase/Decarboxylase_C"/>
</dbReference>
<dbReference type="Pfam" id="PF00842">
    <property type="entry name" value="Ala_racemase_C"/>
    <property type="match status" value="1"/>
</dbReference>
<dbReference type="STRING" id="1220589.CD32_06595"/>
<feature type="active site" description="Proton acceptor; specific for D-alanine" evidence="5">
    <location>
        <position position="41"/>
    </location>
</feature>
<feature type="binding site" evidence="5 7">
    <location>
        <position position="315"/>
    </location>
    <ligand>
        <name>substrate</name>
    </ligand>
</feature>
<evidence type="ECO:0000313" key="10">
    <source>
        <dbReference type="Proteomes" id="UP000030437"/>
    </source>
</evidence>
<gene>
    <name evidence="9" type="ORF">CD32_06595</name>
</gene>
<dbReference type="Gene3D" id="3.20.20.10">
    <property type="entry name" value="Alanine racemase"/>
    <property type="match status" value="1"/>
</dbReference>
<name>A0A0A3IMQ6_9BACI</name>
<dbReference type="CDD" id="cd00430">
    <property type="entry name" value="PLPDE_III_AR"/>
    <property type="match status" value="1"/>
</dbReference>
<evidence type="ECO:0000256" key="1">
    <source>
        <dbReference type="ARBA" id="ARBA00000316"/>
    </source>
</evidence>
<dbReference type="NCBIfam" id="TIGR00492">
    <property type="entry name" value="alr"/>
    <property type="match status" value="1"/>
</dbReference>
<dbReference type="AlphaFoldDB" id="A0A0A3IMQ6"/>
<dbReference type="UniPathway" id="UPA00042">
    <property type="reaction ID" value="UER00497"/>
</dbReference>
<dbReference type="RefSeq" id="WP_036152604.1">
    <property type="nucleotide sequence ID" value="NZ_AVCX01000009.1"/>
</dbReference>
<dbReference type="InterPro" id="IPR001608">
    <property type="entry name" value="Ala_racemase_N"/>
</dbReference>
<dbReference type="PANTHER" id="PTHR30511:SF0">
    <property type="entry name" value="ALANINE RACEMASE, CATABOLIC-RELATED"/>
    <property type="match status" value="1"/>
</dbReference>
<dbReference type="EMBL" id="JPVP01000052">
    <property type="protein sequence ID" value="KGR86064.1"/>
    <property type="molecule type" value="Genomic_DNA"/>
</dbReference>
<accession>A0A0A3IMQ6</accession>
<comment type="cofactor">
    <cofactor evidence="2 5 6">
        <name>pyridoxal 5'-phosphate</name>
        <dbReference type="ChEBI" id="CHEBI:597326"/>
    </cofactor>
</comment>
<evidence type="ECO:0000256" key="4">
    <source>
        <dbReference type="ARBA" id="ARBA00023235"/>
    </source>
</evidence>
<dbReference type="SUPFAM" id="SSF50621">
    <property type="entry name" value="Alanine racemase C-terminal domain-like"/>
    <property type="match status" value="1"/>
</dbReference>
<dbReference type="GO" id="GO:0030170">
    <property type="term" value="F:pyridoxal phosphate binding"/>
    <property type="evidence" value="ECO:0007669"/>
    <property type="project" value="UniProtKB-UniRule"/>
</dbReference>
<evidence type="ECO:0000256" key="3">
    <source>
        <dbReference type="ARBA" id="ARBA00022898"/>
    </source>
</evidence>
<dbReference type="GO" id="GO:0008784">
    <property type="term" value="F:alanine racemase activity"/>
    <property type="evidence" value="ECO:0007669"/>
    <property type="project" value="UniProtKB-UniRule"/>
</dbReference>
<comment type="similarity">
    <text evidence="5">Belongs to the alanine racemase family.</text>
</comment>
<keyword evidence="10" id="KW-1185">Reference proteome</keyword>
<comment type="pathway">
    <text evidence="5">Amino-acid biosynthesis; D-alanine biosynthesis; D-alanine from L-alanine: step 1/1.</text>
</comment>
<evidence type="ECO:0000256" key="6">
    <source>
        <dbReference type="PIRSR" id="PIRSR600821-50"/>
    </source>
</evidence>
<dbReference type="GO" id="GO:0030632">
    <property type="term" value="P:D-alanine biosynthetic process"/>
    <property type="evidence" value="ECO:0007669"/>
    <property type="project" value="UniProtKB-UniRule"/>
</dbReference>
<dbReference type="GO" id="GO:0009252">
    <property type="term" value="P:peptidoglycan biosynthetic process"/>
    <property type="evidence" value="ECO:0007669"/>
    <property type="project" value="TreeGrafter"/>
</dbReference>
<dbReference type="OrthoDB" id="9813814at2"/>
<organism evidence="9 10">
    <name type="scientific">Lysinibacillus odysseyi 34hs-1 = NBRC 100172</name>
    <dbReference type="NCBI Taxonomy" id="1220589"/>
    <lineage>
        <taxon>Bacteria</taxon>
        <taxon>Bacillati</taxon>
        <taxon>Bacillota</taxon>
        <taxon>Bacilli</taxon>
        <taxon>Bacillales</taxon>
        <taxon>Bacillaceae</taxon>
        <taxon>Lysinibacillus</taxon>
    </lineage>
</organism>
<dbReference type="SUPFAM" id="SSF51419">
    <property type="entry name" value="PLP-binding barrel"/>
    <property type="match status" value="1"/>
</dbReference>
<dbReference type="FunFam" id="2.40.37.10:FF:000006">
    <property type="entry name" value="Alanine racemase"/>
    <property type="match status" value="1"/>
</dbReference>
<protein>
    <recommendedName>
        <fullName evidence="5">Alanine racemase</fullName>
        <ecNumber evidence="5">5.1.1.1</ecNumber>
    </recommendedName>
</protein>
<feature type="active site" description="Proton acceptor; specific for L-alanine" evidence="5">
    <location>
        <position position="268"/>
    </location>
</feature>
<evidence type="ECO:0000313" key="9">
    <source>
        <dbReference type="EMBL" id="KGR86064.1"/>
    </source>
</evidence>
<evidence type="ECO:0000259" key="8">
    <source>
        <dbReference type="SMART" id="SM01005"/>
    </source>
</evidence>
<dbReference type="Proteomes" id="UP000030437">
    <property type="component" value="Unassembled WGS sequence"/>
</dbReference>
<reference evidence="9 10" key="1">
    <citation type="submission" date="2014-02" db="EMBL/GenBank/DDBJ databases">
        <title>Draft genome sequence of Lysinibacillus odysseyi NBRC 100172.</title>
        <authorList>
            <person name="Zhang F."/>
            <person name="Wang G."/>
            <person name="Zhang L."/>
        </authorList>
    </citation>
    <scope>NUCLEOTIDE SEQUENCE [LARGE SCALE GENOMIC DNA]</scope>
    <source>
        <strain evidence="9 10">NBRC 100172</strain>
    </source>
</reference>
<dbReference type="InterPro" id="IPR000821">
    <property type="entry name" value="Ala_racemase"/>
</dbReference>
<feature type="binding site" evidence="5 7">
    <location>
        <position position="138"/>
    </location>
    <ligand>
        <name>substrate</name>
    </ligand>
</feature>
<dbReference type="InterPro" id="IPR029066">
    <property type="entry name" value="PLP-binding_barrel"/>
</dbReference>
<evidence type="ECO:0000256" key="2">
    <source>
        <dbReference type="ARBA" id="ARBA00001933"/>
    </source>
</evidence>
<dbReference type="eggNOG" id="COG0787">
    <property type="taxonomic scope" value="Bacteria"/>
</dbReference>
<keyword evidence="4 5" id="KW-0413">Isomerase</keyword>
<dbReference type="PROSITE" id="PS00395">
    <property type="entry name" value="ALANINE_RACEMASE"/>
    <property type="match status" value="1"/>
</dbReference>
<sequence length="374" mass="40922">MEHTQQYRPTKAIIDLQTIRDNVHNLRSYLQEGVQIIAVVKANAYGHGDVAVASAALQAGAGILAVATPDEAVRMRQHFPDVGILVLGAAPISFVRYATDHKIMLTVFSTEWVKQARSVQGLSKPLLLHIKVDSGMGRIGVTSNEQLLELYEEIQATEDFIVDGIFTHFATADEEDTTYFDKQVVLFKELVNALPIKPRLVHAANTATALVKDAALQFDAVRYGISLYGLAPSGYVADLLPFPIRQAFSLQTEIVHVKKLKAGQSVGYGATYTATADCYIGTLPIGYADGMIRKLGGQTVLVGGERCPIVGRICMDQCMILMPRAYNIGELVTLLGAQGNDFISIDEWATKCDTINYEVPCIITSRVPRTYINE</sequence>
<comment type="catalytic activity">
    <reaction evidence="1 5">
        <text>L-alanine = D-alanine</text>
        <dbReference type="Rhea" id="RHEA:20249"/>
        <dbReference type="ChEBI" id="CHEBI:57416"/>
        <dbReference type="ChEBI" id="CHEBI:57972"/>
        <dbReference type="EC" id="5.1.1.1"/>
    </reaction>
</comment>
<feature type="modified residue" description="N6-(pyridoxal phosphate)lysine" evidence="5 6">
    <location>
        <position position="41"/>
    </location>
</feature>
<dbReference type="HAMAP" id="MF_01201">
    <property type="entry name" value="Ala_racemase"/>
    <property type="match status" value="1"/>
</dbReference>
<dbReference type="PRINTS" id="PR00992">
    <property type="entry name" value="ALARACEMASE"/>
</dbReference>
<comment type="caution">
    <text evidence="9">The sequence shown here is derived from an EMBL/GenBank/DDBJ whole genome shotgun (WGS) entry which is preliminary data.</text>
</comment>
<dbReference type="EC" id="5.1.1.1" evidence="5"/>
<dbReference type="Gene3D" id="2.40.37.10">
    <property type="entry name" value="Lyase, Ornithine Decarboxylase, Chain A, domain 1"/>
    <property type="match status" value="1"/>
</dbReference>
<dbReference type="FunFam" id="3.20.20.10:FF:000002">
    <property type="entry name" value="Alanine racemase"/>
    <property type="match status" value="1"/>
</dbReference>
<proteinExistence type="inferred from homology"/>
<dbReference type="PANTHER" id="PTHR30511">
    <property type="entry name" value="ALANINE RACEMASE"/>
    <property type="match status" value="1"/>
</dbReference>
<keyword evidence="3 5" id="KW-0663">Pyridoxal phosphate</keyword>
<dbReference type="SMART" id="SM01005">
    <property type="entry name" value="Ala_racemase_C"/>
    <property type="match status" value="1"/>
</dbReference>
<dbReference type="InterPro" id="IPR011079">
    <property type="entry name" value="Ala_racemase_C"/>
</dbReference>
<dbReference type="InterPro" id="IPR020622">
    <property type="entry name" value="Ala_racemase_pyridoxalP-BS"/>
</dbReference>
<comment type="function">
    <text evidence="5">Catalyzes the interconversion of L-alanine and D-alanine. May also act on other amino acids.</text>
</comment>
<dbReference type="GO" id="GO:0005829">
    <property type="term" value="C:cytosol"/>
    <property type="evidence" value="ECO:0007669"/>
    <property type="project" value="TreeGrafter"/>
</dbReference>
<evidence type="ECO:0000256" key="5">
    <source>
        <dbReference type="HAMAP-Rule" id="MF_01201"/>
    </source>
</evidence>
<feature type="domain" description="Alanine racemase C-terminal" evidence="8">
    <location>
        <begin position="247"/>
        <end position="372"/>
    </location>
</feature>
<dbReference type="Pfam" id="PF01168">
    <property type="entry name" value="Ala_racemase_N"/>
    <property type="match status" value="1"/>
</dbReference>